<dbReference type="PATRIC" id="fig|507626.3.peg.3627"/>
<dbReference type="KEGG" id="hco:LOKO_03626"/>
<dbReference type="AlphaFoldDB" id="A0A120JWX0"/>
<dbReference type="Proteomes" id="UP000063387">
    <property type="component" value="Chromosome"/>
</dbReference>
<organism evidence="1 2">
    <name type="scientific">Halomonas chromatireducens</name>
    <dbReference type="NCBI Taxonomy" id="507626"/>
    <lineage>
        <taxon>Bacteria</taxon>
        <taxon>Pseudomonadati</taxon>
        <taxon>Pseudomonadota</taxon>
        <taxon>Gammaproteobacteria</taxon>
        <taxon>Oceanospirillales</taxon>
        <taxon>Halomonadaceae</taxon>
        <taxon>Halomonas</taxon>
    </lineage>
</organism>
<dbReference type="SUPFAM" id="SSF52091">
    <property type="entry name" value="SpoIIaa-like"/>
    <property type="match status" value="1"/>
</dbReference>
<dbReference type="InterPro" id="IPR021866">
    <property type="entry name" value="SpoIIAA-like"/>
</dbReference>
<keyword evidence="2" id="KW-1185">Reference proteome</keyword>
<accession>A0A120JWX0</accession>
<dbReference type="RefSeq" id="WP_066452033.1">
    <property type="nucleotide sequence ID" value="NZ_CP014226.1"/>
</dbReference>
<dbReference type="STRING" id="507626.LOKO_03626"/>
<dbReference type="InterPro" id="IPR038396">
    <property type="entry name" value="SpoIIAA-like_sf"/>
</dbReference>
<dbReference type="Pfam" id="PF11964">
    <property type="entry name" value="SpoIIAA-like"/>
    <property type="match status" value="1"/>
</dbReference>
<dbReference type="EMBL" id="CP014226">
    <property type="protein sequence ID" value="AMD02666.1"/>
    <property type="molecule type" value="Genomic_DNA"/>
</dbReference>
<dbReference type="InterPro" id="IPR036513">
    <property type="entry name" value="STAS_dom_sf"/>
</dbReference>
<reference evidence="1 2" key="1">
    <citation type="journal article" date="2016" name="Genome Announc.">
        <title>Draft Genome Sequence of 'Halomonas chromatireducens' Strain AGD 8-3, a Haloalkaliphilic Chromate- and Selenite-Reducing Gammaproteobacterium.</title>
        <authorList>
            <person name="Sharko F.S."/>
            <person name="Shapovalova A.A."/>
            <person name="Tsygankova S.V."/>
            <person name="Komova A.V."/>
            <person name="Boulygina E.S."/>
            <person name="Teslyuk A.B."/>
            <person name="Gotovtsev P.M."/>
            <person name="Namsaraev Z.B."/>
            <person name="Khijniak T.V."/>
            <person name="Nedoluzhko A.V."/>
            <person name="Vasilov R.G."/>
        </authorList>
    </citation>
    <scope>NUCLEOTIDE SEQUENCE [LARGE SCALE GENOMIC DNA]</scope>
    <source>
        <strain evidence="1 2">AGD 8-3</strain>
    </source>
</reference>
<name>A0A120JWX0_9GAMM</name>
<evidence type="ECO:0000313" key="2">
    <source>
        <dbReference type="Proteomes" id="UP000063387"/>
    </source>
</evidence>
<sequence length="139" mass="15456">MLDLIPHPADHVVAMKAGGIVTGSELQHAIDAIEAAKRDHPVISLVIEIENLRLMTLTALLKDIGYGLTQLGDLDHYHRAAVVTDQAWIEHIAHLEERLFKAVEIRTFSRRERAAAMAWVSELPRGAHEDPEEDGYHGA</sequence>
<gene>
    <name evidence="1" type="ORF">LOKO_03626</name>
</gene>
<dbReference type="OrthoDB" id="7619266at2"/>
<protein>
    <recommendedName>
        <fullName evidence="3">SpoIIAA-like protein</fullName>
    </recommendedName>
</protein>
<dbReference type="Gene3D" id="3.40.50.10600">
    <property type="entry name" value="SpoIIaa-like domains"/>
    <property type="match status" value="1"/>
</dbReference>
<evidence type="ECO:0008006" key="3">
    <source>
        <dbReference type="Google" id="ProtNLM"/>
    </source>
</evidence>
<evidence type="ECO:0000313" key="1">
    <source>
        <dbReference type="EMBL" id="AMD02666.1"/>
    </source>
</evidence>
<proteinExistence type="predicted"/>
<reference evidence="1 2" key="2">
    <citation type="submission" date="2016-02" db="EMBL/GenBank/DDBJ databases">
        <authorList>
            <person name="Wen L."/>
            <person name="He K."/>
            <person name="Yang H."/>
        </authorList>
    </citation>
    <scope>NUCLEOTIDE SEQUENCE [LARGE SCALE GENOMIC DNA]</scope>
    <source>
        <strain evidence="1 2">AGD 8-3</strain>
    </source>
</reference>